<feature type="transmembrane region" description="Helical" evidence="1">
    <location>
        <begin position="62"/>
        <end position="82"/>
    </location>
</feature>
<name>A0A5B9E9H0_9BACT</name>
<dbReference type="Proteomes" id="UP000321820">
    <property type="component" value="Chromosome"/>
</dbReference>
<keyword evidence="3" id="KW-1185">Reference proteome</keyword>
<sequence>MRTKIIIGVFGFLGLFAGAFSLWTAGNSIRYGIPLGGFWTLVTTIICPPVHWLRYATGLWPLLLLANIALYSVLGLVIGQLLPSGRTTSN</sequence>
<dbReference type="AlphaFoldDB" id="A0A5B9E9H0"/>
<accession>A0A5B9E9H0</accession>
<evidence type="ECO:0000313" key="2">
    <source>
        <dbReference type="EMBL" id="QEE26957.1"/>
    </source>
</evidence>
<organism evidence="2 3">
    <name type="scientific">Terriglobus albidus</name>
    <dbReference type="NCBI Taxonomy" id="1592106"/>
    <lineage>
        <taxon>Bacteria</taxon>
        <taxon>Pseudomonadati</taxon>
        <taxon>Acidobacteriota</taxon>
        <taxon>Terriglobia</taxon>
        <taxon>Terriglobales</taxon>
        <taxon>Acidobacteriaceae</taxon>
        <taxon>Terriglobus</taxon>
    </lineage>
</organism>
<evidence type="ECO:0000313" key="3">
    <source>
        <dbReference type="Proteomes" id="UP000321820"/>
    </source>
</evidence>
<protein>
    <submittedName>
        <fullName evidence="2">Uncharacterized protein</fullName>
    </submittedName>
</protein>
<keyword evidence="1" id="KW-0472">Membrane</keyword>
<feature type="transmembrane region" description="Helical" evidence="1">
    <location>
        <begin position="31"/>
        <end position="50"/>
    </location>
</feature>
<evidence type="ECO:0000256" key="1">
    <source>
        <dbReference type="SAM" id="Phobius"/>
    </source>
</evidence>
<dbReference type="KEGG" id="talb:FTW19_02410"/>
<reference evidence="2 3" key="1">
    <citation type="submission" date="2019-08" db="EMBL/GenBank/DDBJ databases">
        <title>Complete genome sequence of Terriglobus albidus strain ORNL.</title>
        <authorList>
            <person name="Podar M."/>
        </authorList>
    </citation>
    <scope>NUCLEOTIDE SEQUENCE [LARGE SCALE GENOMIC DNA]</scope>
    <source>
        <strain evidence="2 3">ORNL</strain>
    </source>
</reference>
<gene>
    <name evidence="2" type="ORF">FTW19_02410</name>
</gene>
<dbReference type="EMBL" id="CP042806">
    <property type="protein sequence ID" value="QEE26957.1"/>
    <property type="molecule type" value="Genomic_DNA"/>
</dbReference>
<dbReference type="RefSeq" id="WP_147646153.1">
    <property type="nucleotide sequence ID" value="NZ_CP042806.1"/>
</dbReference>
<proteinExistence type="predicted"/>
<keyword evidence="1" id="KW-0812">Transmembrane</keyword>
<keyword evidence="1" id="KW-1133">Transmembrane helix</keyword>